<dbReference type="InterPro" id="IPR029063">
    <property type="entry name" value="SAM-dependent_MTases_sf"/>
</dbReference>
<dbReference type="EMBL" id="SDHZ01000001">
    <property type="protein sequence ID" value="RXK86092.1"/>
    <property type="molecule type" value="Genomic_DNA"/>
</dbReference>
<dbReference type="Gene3D" id="3.40.50.150">
    <property type="entry name" value="Vaccinia Virus protein VP39"/>
    <property type="match status" value="1"/>
</dbReference>
<sequence length="220" mass="24648">MDKENAWNKIPLEDYEQHMQHATVAQSQLLNALTKKYLQKHTPERALFLGVSGGNGLEHIDVNKTKSVYGIDINKSYIEETQKRFGAKIKQLVLVNTDISISNESFLKADFVWAALIFEYMAIQKGFEFIANNIATSAKLIITIQANNGSSSVSQTKVESVKSLKEIFKIVDKNDLQIHALKFGFELHGEEENILPNGKSLLTYAYIKTKAAGSVHKSET</sequence>
<dbReference type="SUPFAM" id="SSF53335">
    <property type="entry name" value="S-adenosyl-L-methionine-dependent methyltransferases"/>
    <property type="match status" value="1"/>
</dbReference>
<dbReference type="GO" id="GO:0032259">
    <property type="term" value="P:methylation"/>
    <property type="evidence" value="ECO:0007669"/>
    <property type="project" value="UniProtKB-KW"/>
</dbReference>
<keyword evidence="1" id="KW-0489">Methyltransferase</keyword>
<name>A0A4Q1D9M7_9BACT</name>
<comment type="caution">
    <text evidence="1">The sequence shown here is derived from an EMBL/GenBank/DDBJ whole genome shotgun (WGS) entry which is preliminary data.</text>
</comment>
<reference evidence="1 2" key="1">
    <citation type="submission" date="2019-01" db="EMBL/GenBank/DDBJ databases">
        <title>Filimonas sp. strain TTM-71.</title>
        <authorList>
            <person name="Chen W.-M."/>
        </authorList>
    </citation>
    <scope>NUCLEOTIDE SEQUENCE [LARGE SCALE GENOMIC DNA]</scope>
    <source>
        <strain evidence="1 2">TTM-71</strain>
    </source>
</reference>
<evidence type="ECO:0000313" key="1">
    <source>
        <dbReference type="EMBL" id="RXK86092.1"/>
    </source>
</evidence>
<dbReference type="OrthoDB" id="9786043at2"/>
<dbReference type="RefSeq" id="WP_129001843.1">
    <property type="nucleotide sequence ID" value="NZ_SDHZ01000001.1"/>
</dbReference>
<accession>A0A4Q1D9M7</accession>
<proteinExistence type="predicted"/>
<dbReference type="Proteomes" id="UP000290545">
    <property type="component" value="Unassembled WGS sequence"/>
</dbReference>
<dbReference type="GO" id="GO:0008168">
    <property type="term" value="F:methyltransferase activity"/>
    <property type="evidence" value="ECO:0007669"/>
    <property type="project" value="UniProtKB-KW"/>
</dbReference>
<gene>
    <name evidence="1" type="ORF">ESB13_04580</name>
</gene>
<keyword evidence="1" id="KW-0808">Transferase</keyword>
<evidence type="ECO:0000313" key="2">
    <source>
        <dbReference type="Proteomes" id="UP000290545"/>
    </source>
</evidence>
<dbReference type="AlphaFoldDB" id="A0A4Q1D9M7"/>
<keyword evidence="2" id="KW-1185">Reference proteome</keyword>
<organism evidence="1 2">
    <name type="scientific">Filimonas effusa</name>
    <dbReference type="NCBI Taxonomy" id="2508721"/>
    <lineage>
        <taxon>Bacteria</taxon>
        <taxon>Pseudomonadati</taxon>
        <taxon>Bacteroidota</taxon>
        <taxon>Chitinophagia</taxon>
        <taxon>Chitinophagales</taxon>
        <taxon>Chitinophagaceae</taxon>
        <taxon>Filimonas</taxon>
    </lineage>
</organism>
<protein>
    <submittedName>
        <fullName evidence="1">Class I SAM-dependent methyltransferase</fullName>
    </submittedName>
</protein>